<reference evidence="1 2" key="1">
    <citation type="submission" date="2018-05" db="EMBL/GenBank/DDBJ databases">
        <title>A metagenomic window into the 2 km-deep terrestrial subsurface aquifer revealed taxonomically and functionally diverse microbial community comprising novel uncultured bacterial lineages.</title>
        <authorList>
            <person name="Kadnikov V.V."/>
            <person name="Mardanov A.V."/>
            <person name="Beletsky A.V."/>
            <person name="Banks D."/>
            <person name="Pimenov N.V."/>
            <person name="Frank Y.A."/>
            <person name="Karnachuk O.V."/>
            <person name="Ravin N.V."/>
        </authorList>
    </citation>
    <scope>NUCLEOTIDE SEQUENCE [LARGE SCALE GENOMIC DNA]</scope>
    <source>
        <strain evidence="1">BY5</strain>
    </source>
</reference>
<gene>
    <name evidence="1" type="ORF">OZSIB_2052</name>
</gene>
<proteinExistence type="predicted"/>
<accession>A0A367ZIF0</accession>
<evidence type="ECO:0000313" key="1">
    <source>
        <dbReference type="EMBL" id="RCK77893.1"/>
    </source>
</evidence>
<comment type="caution">
    <text evidence="1">The sequence shown here is derived from an EMBL/GenBank/DDBJ whole genome shotgun (WGS) entry which is preliminary data.</text>
</comment>
<protein>
    <submittedName>
        <fullName evidence="1">Uncharacterized protein</fullName>
    </submittedName>
</protein>
<organism evidence="1 2">
    <name type="scientific">Candidatus Ozemobacter sibiricus</name>
    <dbReference type="NCBI Taxonomy" id="2268124"/>
    <lineage>
        <taxon>Bacteria</taxon>
        <taxon>Candidatus Ozemobacteria</taxon>
        <taxon>Candidatus Ozemobacterales</taxon>
        <taxon>Candidatus Ozemobacteraceae</taxon>
        <taxon>Candidatus Ozemobacter</taxon>
    </lineage>
</organism>
<dbReference type="EMBL" id="QOQW01000031">
    <property type="protein sequence ID" value="RCK77893.1"/>
    <property type="molecule type" value="Genomic_DNA"/>
</dbReference>
<dbReference type="Proteomes" id="UP000252355">
    <property type="component" value="Unassembled WGS sequence"/>
</dbReference>
<dbReference type="AlphaFoldDB" id="A0A367ZIF0"/>
<evidence type="ECO:0000313" key="2">
    <source>
        <dbReference type="Proteomes" id="UP000252355"/>
    </source>
</evidence>
<name>A0A367ZIF0_9BACT</name>
<sequence length="45" mass="4823">MAPRWPTDCLRVTRESAHGQSFAIPWVPALSPPAGPWRALPLGAG</sequence>